<dbReference type="Pfam" id="PF00175">
    <property type="entry name" value="NAD_binding_1"/>
    <property type="match status" value="1"/>
</dbReference>
<dbReference type="Pfam" id="PF00970">
    <property type="entry name" value="FAD_binding_6"/>
    <property type="match status" value="1"/>
</dbReference>
<dbReference type="RefSeq" id="WP_136931418.1">
    <property type="nucleotide sequence ID" value="NZ_SSMQ01000026.1"/>
</dbReference>
<dbReference type="InterPro" id="IPR039261">
    <property type="entry name" value="FNR_nucleotide-bd"/>
</dbReference>
<proteinExistence type="predicted"/>
<evidence type="ECO:0000313" key="2">
    <source>
        <dbReference type="EMBL" id="TKD03943.1"/>
    </source>
</evidence>
<dbReference type="OrthoDB" id="9784483at2"/>
<dbReference type="SUPFAM" id="SSF63380">
    <property type="entry name" value="Riboflavin synthase domain-like"/>
    <property type="match status" value="1"/>
</dbReference>
<reference evidence="2 3" key="1">
    <citation type="submission" date="2019-04" db="EMBL/GenBank/DDBJ databases">
        <authorList>
            <person name="Li Y."/>
            <person name="Wang J."/>
        </authorList>
    </citation>
    <scope>NUCLEOTIDE SEQUENCE [LARGE SCALE GENOMIC DNA]</scope>
    <source>
        <strain evidence="2 3">DSM 14668</strain>
    </source>
</reference>
<name>A0A4U1J8H6_9BACT</name>
<dbReference type="Gene3D" id="3.40.50.80">
    <property type="entry name" value="Nucleotide-binding domain of ferredoxin-NADP reductase (FNR) module"/>
    <property type="match status" value="1"/>
</dbReference>
<dbReference type="InterPro" id="IPR017927">
    <property type="entry name" value="FAD-bd_FR_type"/>
</dbReference>
<protein>
    <submittedName>
        <fullName evidence="2">FAD-dependent oxidoreductase</fullName>
    </submittedName>
</protein>
<dbReference type="PROSITE" id="PS51384">
    <property type="entry name" value="FAD_FR"/>
    <property type="match status" value="1"/>
</dbReference>
<dbReference type="Proteomes" id="UP000309215">
    <property type="component" value="Unassembled WGS sequence"/>
</dbReference>
<keyword evidence="3" id="KW-1185">Reference proteome</keyword>
<dbReference type="PANTHER" id="PTHR47354">
    <property type="entry name" value="NADH OXIDOREDUCTASE HCR"/>
    <property type="match status" value="1"/>
</dbReference>
<gene>
    <name evidence="2" type="ORF">E8A74_24115</name>
</gene>
<dbReference type="InterPro" id="IPR001433">
    <property type="entry name" value="OxRdtase_FAD/NAD-bd"/>
</dbReference>
<dbReference type="PANTHER" id="PTHR47354:SF5">
    <property type="entry name" value="PROTEIN RFBI"/>
    <property type="match status" value="1"/>
</dbReference>
<organism evidence="2 3">
    <name type="scientific">Polyangium fumosum</name>
    <dbReference type="NCBI Taxonomy" id="889272"/>
    <lineage>
        <taxon>Bacteria</taxon>
        <taxon>Pseudomonadati</taxon>
        <taxon>Myxococcota</taxon>
        <taxon>Polyangia</taxon>
        <taxon>Polyangiales</taxon>
        <taxon>Polyangiaceae</taxon>
        <taxon>Polyangium</taxon>
    </lineage>
</organism>
<dbReference type="InterPro" id="IPR008333">
    <property type="entry name" value="Cbr1-like_FAD-bd_dom"/>
</dbReference>
<dbReference type="PRINTS" id="PR00371">
    <property type="entry name" value="FPNCR"/>
</dbReference>
<feature type="domain" description="FAD-binding FR-type" evidence="1">
    <location>
        <begin position="4"/>
        <end position="106"/>
    </location>
</feature>
<dbReference type="InterPro" id="IPR050415">
    <property type="entry name" value="MRET"/>
</dbReference>
<accession>A0A4U1J8H6</accession>
<dbReference type="AlphaFoldDB" id="A0A4U1J8H6"/>
<dbReference type="InterPro" id="IPR001709">
    <property type="entry name" value="Flavoprot_Pyr_Nucl_cyt_Rdtase"/>
</dbReference>
<dbReference type="PRINTS" id="PR00410">
    <property type="entry name" value="PHEHYDRXLASE"/>
</dbReference>
<dbReference type="CDD" id="cd00322">
    <property type="entry name" value="FNR_like"/>
    <property type="match status" value="1"/>
</dbReference>
<dbReference type="Gene3D" id="2.40.30.10">
    <property type="entry name" value="Translation factors"/>
    <property type="match status" value="1"/>
</dbReference>
<dbReference type="InterPro" id="IPR017938">
    <property type="entry name" value="Riboflavin_synthase-like_b-brl"/>
</dbReference>
<dbReference type="SUPFAM" id="SSF52343">
    <property type="entry name" value="Ferredoxin reductase-like, C-terminal NADP-linked domain"/>
    <property type="match status" value="1"/>
</dbReference>
<dbReference type="GO" id="GO:0016491">
    <property type="term" value="F:oxidoreductase activity"/>
    <property type="evidence" value="ECO:0007669"/>
    <property type="project" value="InterPro"/>
</dbReference>
<sequence>MKKPETFEVRLASATMIAPTVRQLMFERVDDRPLDHDPGQWINLVLPLPEGECRRAYSIASAPDGSSHFEVAVTRVPCGPGSTYLHDLSEGSVLSAIGPHGLFTRAPDDPSPSLFVGTGTGVTPLRAMMQAALASGSKAPLWLLFGARFEEDILYRAEMEAFTRAHPHVRYTITLSRPGESWTGKSGYVQTHVPALLRELEAAGASAAPHVYVCGLERMVKAVRELCRHELGVDRKHVHTERYD</sequence>
<evidence type="ECO:0000313" key="3">
    <source>
        <dbReference type="Proteomes" id="UP000309215"/>
    </source>
</evidence>
<dbReference type="EMBL" id="SSMQ01000026">
    <property type="protein sequence ID" value="TKD03943.1"/>
    <property type="molecule type" value="Genomic_DNA"/>
</dbReference>
<evidence type="ECO:0000259" key="1">
    <source>
        <dbReference type="PROSITE" id="PS51384"/>
    </source>
</evidence>
<comment type="caution">
    <text evidence="2">The sequence shown here is derived from an EMBL/GenBank/DDBJ whole genome shotgun (WGS) entry which is preliminary data.</text>
</comment>